<keyword evidence="3" id="KW-1185">Reference proteome</keyword>
<reference evidence="2 3" key="1">
    <citation type="submission" date="2020-07" db="EMBL/GenBank/DDBJ databases">
        <title>Sequencing the genomes of 1000 actinobacteria strains.</title>
        <authorList>
            <person name="Klenk H.-P."/>
        </authorList>
    </citation>
    <scope>NUCLEOTIDE SEQUENCE [LARGE SCALE GENOMIC DNA]</scope>
    <source>
        <strain evidence="2 3">DSM 104001</strain>
    </source>
</reference>
<gene>
    <name evidence="2" type="ORF">GGQ55_003454</name>
</gene>
<feature type="transmembrane region" description="Helical" evidence="1">
    <location>
        <begin position="26"/>
        <end position="48"/>
    </location>
</feature>
<evidence type="ECO:0000256" key="1">
    <source>
        <dbReference type="SAM" id="Phobius"/>
    </source>
</evidence>
<evidence type="ECO:0008006" key="4">
    <source>
        <dbReference type="Google" id="ProtNLM"/>
    </source>
</evidence>
<dbReference type="Proteomes" id="UP000541969">
    <property type="component" value="Unassembled WGS sequence"/>
</dbReference>
<comment type="caution">
    <text evidence="2">The sequence shown here is derived from an EMBL/GenBank/DDBJ whole genome shotgun (WGS) entry which is preliminary data.</text>
</comment>
<sequence>MTEGPYLYDEGPEPLHTGAGRRRGRLLVLIFAGTVLLAIAAVVVLPLVKGTAEEQSTQAVQVFYAALEQGDTDTAYSLLCNDERARLQPDQVAGKYVRSGTPTVGKATADPGDSGARVVTVRWTDGGAVTSTFLTVVNEDGAHICGTTTDG</sequence>
<keyword evidence="1" id="KW-1133">Transmembrane helix</keyword>
<dbReference type="EMBL" id="JACBZT010000001">
    <property type="protein sequence ID" value="NYJ07176.1"/>
    <property type="molecule type" value="Genomic_DNA"/>
</dbReference>
<keyword evidence="1" id="KW-0812">Transmembrane</keyword>
<evidence type="ECO:0000313" key="2">
    <source>
        <dbReference type="EMBL" id="NYJ07176.1"/>
    </source>
</evidence>
<keyword evidence="1" id="KW-0472">Membrane</keyword>
<evidence type="ECO:0000313" key="3">
    <source>
        <dbReference type="Proteomes" id="UP000541969"/>
    </source>
</evidence>
<dbReference type="RefSeq" id="WP_179718833.1">
    <property type="nucleotide sequence ID" value="NZ_JACBZT010000001.1"/>
</dbReference>
<organism evidence="2 3">
    <name type="scientific">Petropleomorpha daqingensis</name>
    <dbReference type="NCBI Taxonomy" id="2026353"/>
    <lineage>
        <taxon>Bacteria</taxon>
        <taxon>Bacillati</taxon>
        <taxon>Actinomycetota</taxon>
        <taxon>Actinomycetes</taxon>
        <taxon>Geodermatophilales</taxon>
        <taxon>Geodermatophilaceae</taxon>
        <taxon>Petropleomorpha</taxon>
    </lineage>
</organism>
<proteinExistence type="predicted"/>
<accession>A0A853CIP0</accession>
<protein>
    <recommendedName>
        <fullName evidence="4">DUF4878 domain-containing protein</fullName>
    </recommendedName>
</protein>
<dbReference type="AlphaFoldDB" id="A0A853CIP0"/>
<name>A0A853CIP0_9ACTN</name>